<dbReference type="AlphaFoldDB" id="A0A9K3LCX6"/>
<reference evidence="1" key="1">
    <citation type="journal article" date="2021" name="Sci. Rep.">
        <title>Diploid genomic architecture of Nitzschia inconspicua, an elite biomass production diatom.</title>
        <authorList>
            <person name="Oliver A."/>
            <person name="Podell S."/>
            <person name="Pinowska A."/>
            <person name="Traller J.C."/>
            <person name="Smith S.R."/>
            <person name="McClure R."/>
            <person name="Beliaev A."/>
            <person name="Bohutskyi P."/>
            <person name="Hill E.A."/>
            <person name="Rabines A."/>
            <person name="Zheng H."/>
            <person name="Allen L.Z."/>
            <person name="Kuo A."/>
            <person name="Grigoriev I.V."/>
            <person name="Allen A.E."/>
            <person name="Hazlebeck D."/>
            <person name="Allen E.E."/>
        </authorList>
    </citation>
    <scope>NUCLEOTIDE SEQUENCE</scope>
    <source>
        <strain evidence="1">Hildebrandi</strain>
    </source>
</reference>
<accession>A0A9K3LCX6</accession>
<reference evidence="1" key="2">
    <citation type="submission" date="2021-04" db="EMBL/GenBank/DDBJ databases">
        <authorList>
            <person name="Podell S."/>
        </authorList>
    </citation>
    <scope>NUCLEOTIDE SEQUENCE</scope>
    <source>
        <strain evidence="1">Hildebrandi</strain>
    </source>
</reference>
<organism evidence="1 2">
    <name type="scientific">Nitzschia inconspicua</name>
    <dbReference type="NCBI Taxonomy" id="303405"/>
    <lineage>
        <taxon>Eukaryota</taxon>
        <taxon>Sar</taxon>
        <taxon>Stramenopiles</taxon>
        <taxon>Ochrophyta</taxon>
        <taxon>Bacillariophyta</taxon>
        <taxon>Bacillariophyceae</taxon>
        <taxon>Bacillariophycidae</taxon>
        <taxon>Bacillariales</taxon>
        <taxon>Bacillariaceae</taxon>
        <taxon>Nitzschia</taxon>
    </lineage>
</organism>
<comment type="caution">
    <text evidence="1">The sequence shown here is derived from an EMBL/GenBank/DDBJ whole genome shotgun (WGS) entry which is preliminary data.</text>
</comment>
<dbReference type="EMBL" id="JAGRRH010000013">
    <property type="protein sequence ID" value="KAG7360110.1"/>
    <property type="molecule type" value="Genomic_DNA"/>
</dbReference>
<sequence>MEVQDILIPFASNAKDAPTVTALLQNPDMDTSPIVKTLEGATTNAKDHPLARYAIKRGHPIQLFPPYLAVVHTAFSTPSPVILPRRPFLSRPTLDRHSIWSDTICNYLLCCRYPCPAVLPTEFYPRQEQGTQSLCPAIDGVLKELKHRKAIFDASTMPQF</sequence>
<gene>
    <name evidence="1" type="ORF">IV203_035209</name>
</gene>
<evidence type="ECO:0000313" key="1">
    <source>
        <dbReference type="EMBL" id="KAG7360110.1"/>
    </source>
</evidence>
<protein>
    <submittedName>
        <fullName evidence="1">Uncharacterized protein</fullName>
    </submittedName>
</protein>
<name>A0A9K3LCX6_9STRA</name>
<proteinExistence type="predicted"/>
<keyword evidence="2" id="KW-1185">Reference proteome</keyword>
<dbReference type="Proteomes" id="UP000693970">
    <property type="component" value="Unassembled WGS sequence"/>
</dbReference>
<evidence type="ECO:0000313" key="2">
    <source>
        <dbReference type="Proteomes" id="UP000693970"/>
    </source>
</evidence>